<evidence type="ECO:0000256" key="1">
    <source>
        <dbReference type="SAM" id="MobiDB-lite"/>
    </source>
</evidence>
<proteinExistence type="predicted"/>
<sequence>MADLEFAETSNSLQLGSVHIRARRYIYPDTVDSLEICLVFLAAFLATAVIGASFWLCSVLTRMAEERRRWDEQYAEQDKSLLIVADEKLDSEQESDRTTTSTGSALSLSLGIGGAGDLLESDLKYSSLDIHSDHGED</sequence>
<keyword evidence="3" id="KW-1185">Reference proteome</keyword>
<keyword evidence="2" id="KW-1133">Transmembrane helix</keyword>
<evidence type="ECO:0000313" key="3">
    <source>
        <dbReference type="Proteomes" id="UP000887566"/>
    </source>
</evidence>
<keyword evidence="2" id="KW-0472">Membrane</keyword>
<feature type="compositionally biased region" description="Low complexity" evidence="1">
    <location>
        <begin position="98"/>
        <end position="109"/>
    </location>
</feature>
<evidence type="ECO:0000313" key="4">
    <source>
        <dbReference type="WBParaSite" id="PSAMB.scaffold2954size20422.g19749.t1"/>
    </source>
</evidence>
<feature type="transmembrane region" description="Helical" evidence="2">
    <location>
        <begin position="38"/>
        <end position="60"/>
    </location>
</feature>
<keyword evidence="2" id="KW-0812">Transmembrane</keyword>
<organism evidence="3 4">
    <name type="scientific">Plectus sambesii</name>
    <dbReference type="NCBI Taxonomy" id="2011161"/>
    <lineage>
        <taxon>Eukaryota</taxon>
        <taxon>Metazoa</taxon>
        <taxon>Ecdysozoa</taxon>
        <taxon>Nematoda</taxon>
        <taxon>Chromadorea</taxon>
        <taxon>Plectida</taxon>
        <taxon>Plectina</taxon>
        <taxon>Plectoidea</taxon>
        <taxon>Plectidae</taxon>
        <taxon>Plectus</taxon>
    </lineage>
</organism>
<feature type="region of interest" description="Disordered" evidence="1">
    <location>
        <begin position="88"/>
        <end position="109"/>
    </location>
</feature>
<reference evidence="4" key="1">
    <citation type="submission" date="2022-11" db="UniProtKB">
        <authorList>
            <consortium name="WormBaseParasite"/>
        </authorList>
    </citation>
    <scope>IDENTIFICATION</scope>
</reference>
<name>A0A914W3K3_9BILA</name>
<dbReference type="AlphaFoldDB" id="A0A914W3K3"/>
<accession>A0A914W3K3</accession>
<dbReference type="WBParaSite" id="PSAMB.scaffold2954size20422.g19749.t1">
    <property type="protein sequence ID" value="PSAMB.scaffold2954size20422.g19749.t1"/>
    <property type="gene ID" value="PSAMB.scaffold2954size20422.g19749"/>
</dbReference>
<feature type="compositionally biased region" description="Basic and acidic residues" evidence="1">
    <location>
        <begin position="88"/>
        <end position="97"/>
    </location>
</feature>
<evidence type="ECO:0000256" key="2">
    <source>
        <dbReference type="SAM" id="Phobius"/>
    </source>
</evidence>
<protein>
    <submittedName>
        <fullName evidence="4">Uncharacterized protein</fullName>
    </submittedName>
</protein>
<dbReference type="Proteomes" id="UP000887566">
    <property type="component" value="Unplaced"/>
</dbReference>